<evidence type="ECO:0000256" key="1">
    <source>
        <dbReference type="ARBA" id="ARBA00022723"/>
    </source>
</evidence>
<comment type="caution">
    <text evidence="6">The sequence shown here is derived from an EMBL/GenBank/DDBJ whole genome shotgun (WGS) entry which is preliminary data.</text>
</comment>
<name>A0ABT2EQU7_9BACT</name>
<feature type="signal peptide" evidence="3">
    <location>
        <begin position="1"/>
        <end position="18"/>
    </location>
</feature>
<accession>A0ABT2EQU7</accession>
<dbReference type="PROSITE" id="PS00018">
    <property type="entry name" value="EF_HAND_1"/>
    <property type="match status" value="1"/>
</dbReference>
<dbReference type="Proteomes" id="UP001204798">
    <property type="component" value="Unassembled WGS sequence"/>
</dbReference>
<feature type="region of interest" description="Disordered" evidence="2">
    <location>
        <begin position="385"/>
        <end position="406"/>
    </location>
</feature>
<protein>
    <submittedName>
        <fullName evidence="6">Catechol 2,3-dioxygenase-like lactoylglutathione lyase family enzyme</fullName>
    </submittedName>
</protein>
<dbReference type="SUPFAM" id="SSF47473">
    <property type="entry name" value="EF-hand"/>
    <property type="match status" value="1"/>
</dbReference>
<feature type="domain" description="VOC" evidence="5">
    <location>
        <begin position="223"/>
        <end position="353"/>
    </location>
</feature>
<proteinExistence type="predicted"/>
<organism evidence="6 7">
    <name type="scientific">Candidatus Fervidibacter sacchari</name>
    <dbReference type="NCBI Taxonomy" id="1448929"/>
    <lineage>
        <taxon>Bacteria</taxon>
        <taxon>Candidatus Fervidibacterota</taxon>
        <taxon>Candidatus Fervidibacter</taxon>
    </lineage>
</organism>
<sequence>MRASILVLSMSVCLLCVALSMQEPSGTVASRLVERFRQLDRDGDGKLSRQELPMALFNRLDTNKDGFVTLEEAKAFLAGIRTTRPAAPEQVATGELGVVDAVFELCVHDVQACVKFYRDGIGMREVEPVTGKGALLEWAGCYLRLRKVSGEKTGTATENPIKQILSSNGFRWLSLWCNDPDAVINRLVKAGYAAPLKARNVSMTRDPEGNIVEIMNVPRSASGETFTVGMIVSDEFAARKFYGETLGLQEFEPWNLPAPFNMKMYLFAVGAGRLKLASPPGQRPRDADAGPDAPGLRSVTLRVADLSAARDVLKKRGVKFEGNERLLVTDPDGNRIYIEQAPPEAIKFAATRKAETNAPETQRLGAIGQIQQRYGNIRPTPHKEEIAEQRPGEPPLKKMPDGDPARDAAGRGQLFESICVPGFTNIQEGMNGLAIVDLNKDGLLDIVATYSPPRFLGGAWGAGEKLRVFINEGSFKFRQHTIKILDSKVSPENFGREQVLNLTGFNSDGPLYLFVRRFRQMDRSGDGKLSQDELGRPALFHRLDLNKDGFVTLDEAKKVLGVE</sequence>
<keyword evidence="7" id="KW-1185">Reference proteome</keyword>
<dbReference type="Pfam" id="PF00903">
    <property type="entry name" value="Glyoxalase"/>
    <property type="match status" value="2"/>
</dbReference>
<dbReference type="PROSITE" id="PS51819">
    <property type="entry name" value="VOC"/>
    <property type="match status" value="1"/>
</dbReference>
<dbReference type="Pfam" id="PF13202">
    <property type="entry name" value="EF-hand_5"/>
    <property type="match status" value="4"/>
</dbReference>
<dbReference type="CDD" id="cd00051">
    <property type="entry name" value="EFh"/>
    <property type="match status" value="1"/>
</dbReference>
<feature type="domain" description="EF-hand" evidence="4">
    <location>
        <begin position="538"/>
        <end position="563"/>
    </location>
</feature>
<dbReference type="InterPro" id="IPR037523">
    <property type="entry name" value="VOC_core"/>
</dbReference>
<dbReference type="InterPro" id="IPR018247">
    <property type="entry name" value="EF_Hand_1_Ca_BS"/>
</dbReference>
<dbReference type="InterPro" id="IPR028994">
    <property type="entry name" value="Integrin_alpha_N"/>
</dbReference>
<feature type="domain" description="EF-hand" evidence="4">
    <location>
        <begin position="27"/>
        <end position="62"/>
    </location>
</feature>
<evidence type="ECO:0000313" key="6">
    <source>
        <dbReference type="EMBL" id="MCS3919811.1"/>
    </source>
</evidence>
<gene>
    <name evidence="6" type="ORF">M2350_002228</name>
</gene>
<dbReference type="SUPFAM" id="SSF54593">
    <property type="entry name" value="Glyoxalase/Bleomycin resistance protein/Dihydroxybiphenyl dioxygenase"/>
    <property type="match status" value="2"/>
</dbReference>
<evidence type="ECO:0000259" key="5">
    <source>
        <dbReference type="PROSITE" id="PS51819"/>
    </source>
</evidence>
<dbReference type="RefSeq" id="WP_259096666.1">
    <property type="nucleotide sequence ID" value="NZ_CP130454.1"/>
</dbReference>
<reference evidence="6 7" key="1">
    <citation type="submission" date="2022-08" db="EMBL/GenBank/DDBJ databases">
        <title>Bacterial and archaeal communities from various locations to study Microbial Dark Matter (Phase II).</title>
        <authorList>
            <person name="Stepanauskas R."/>
        </authorList>
    </citation>
    <scope>NUCLEOTIDE SEQUENCE [LARGE SCALE GENOMIC DNA]</scope>
    <source>
        <strain evidence="6 7">PD1</strain>
    </source>
</reference>
<dbReference type="Gene3D" id="1.10.238.10">
    <property type="entry name" value="EF-hand"/>
    <property type="match status" value="2"/>
</dbReference>
<dbReference type="InterPro" id="IPR029068">
    <property type="entry name" value="Glyas_Bleomycin-R_OHBP_Dase"/>
</dbReference>
<evidence type="ECO:0000313" key="7">
    <source>
        <dbReference type="Proteomes" id="UP001204798"/>
    </source>
</evidence>
<dbReference type="InterPro" id="IPR002048">
    <property type="entry name" value="EF_hand_dom"/>
</dbReference>
<dbReference type="PROSITE" id="PS50222">
    <property type="entry name" value="EF_HAND_2"/>
    <property type="match status" value="2"/>
</dbReference>
<keyword evidence="1" id="KW-0479">Metal-binding</keyword>
<feature type="chain" id="PRO_5045916678" evidence="3">
    <location>
        <begin position="19"/>
        <end position="563"/>
    </location>
</feature>
<dbReference type="PANTHER" id="PTHR43048:SF3">
    <property type="entry name" value="METHYLMALONYL-COA EPIMERASE, MITOCHONDRIAL"/>
    <property type="match status" value="1"/>
</dbReference>
<evidence type="ECO:0000256" key="3">
    <source>
        <dbReference type="SAM" id="SignalP"/>
    </source>
</evidence>
<dbReference type="InterPro" id="IPR004360">
    <property type="entry name" value="Glyas_Fos-R_dOase_dom"/>
</dbReference>
<evidence type="ECO:0000256" key="2">
    <source>
        <dbReference type="SAM" id="MobiDB-lite"/>
    </source>
</evidence>
<keyword evidence="3" id="KW-0732">Signal</keyword>
<dbReference type="InterPro" id="IPR051785">
    <property type="entry name" value="MMCE/EMCE_epimerase"/>
</dbReference>
<evidence type="ECO:0000259" key="4">
    <source>
        <dbReference type="PROSITE" id="PS50222"/>
    </source>
</evidence>
<dbReference type="Gene3D" id="3.10.180.10">
    <property type="entry name" value="2,3-Dihydroxybiphenyl 1,2-Dioxygenase, domain 1"/>
    <property type="match status" value="2"/>
</dbReference>
<dbReference type="PANTHER" id="PTHR43048">
    <property type="entry name" value="METHYLMALONYL-COA EPIMERASE"/>
    <property type="match status" value="1"/>
</dbReference>
<dbReference type="EMBL" id="JANUCP010000004">
    <property type="protein sequence ID" value="MCS3919811.1"/>
    <property type="molecule type" value="Genomic_DNA"/>
</dbReference>
<dbReference type="InterPro" id="IPR011992">
    <property type="entry name" value="EF-hand-dom_pair"/>
</dbReference>
<dbReference type="SUPFAM" id="SSF69318">
    <property type="entry name" value="Integrin alpha N-terminal domain"/>
    <property type="match status" value="1"/>
</dbReference>
<dbReference type="SMART" id="SM00054">
    <property type="entry name" value="EFh"/>
    <property type="match status" value="3"/>
</dbReference>